<comment type="caution">
    <text evidence="10">The sequence shown here is derived from an EMBL/GenBank/DDBJ whole genome shotgun (WGS) entry which is preliminary data.</text>
</comment>
<keyword evidence="11" id="KW-1185">Reference proteome</keyword>
<keyword evidence="4 6" id="KW-0238">DNA-binding</keyword>
<dbReference type="CDD" id="cd06171">
    <property type="entry name" value="Sigma70_r4"/>
    <property type="match status" value="1"/>
</dbReference>
<dbReference type="Gene3D" id="1.10.1740.10">
    <property type="match status" value="1"/>
</dbReference>
<protein>
    <recommendedName>
        <fullName evidence="6">RNA polymerase sigma factor</fullName>
    </recommendedName>
</protein>
<dbReference type="EMBL" id="JAASQI010000002">
    <property type="protein sequence ID" value="NIJ57142.1"/>
    <property type="molecule type" value="Genomic_DNA"/>
</dbReference>
<dbReference type="InterPro" id="IPR013325">
    <property type="entry name" value="RNA_pol_sigma_r2"/>
</dbReference>
<feature type="domain" description="RNA polymerase sigma-70 region 2" evidence="8">
    <location>
        <begin position="45"/>
        <end position="106"/>
    </location>
</feature>
<evidence type="ECO:0000256" key="2">
    <source>
        <dbReference type="ARBA" id="ARBA00023015"/>
    </source>
</evidence>
<dbReference type="InterPro" id="IPR014284">
    <property type="entry name" value="RNA_pol_sigma-70_dom"/>
</dbReference>
<gene>
    <name evidence="10" type="ORF">FHS82_000968</name>
</gene>
<evidence type="ECO:0000256" key="7">
    <source>
        <dbReference type="SAM" id="MobiDB-lite"/>
    </source>
</evidence>
<evidence type="ECO:0000313" key="10">
    <source>
        <dbReference type="EMBL" id="NIJ57142.1"/>
    </source>
</evidence>
<dbReference type="InterPro" id="IPR013249">
    <property type="entry name" value="RNA_pol_sigma70_r4_t2"/>
</dbReference>
<proteinExistence type="inferred from homology"/>
<dbReference type="Pfam" id="PF04542">
    <property type="entry name" value="Sigma70_r2"/>
    <property type="match status" value="1"/>
</dbReference>
<accession>A0ABX0UW06</accession>
<evidence type="ECO:0000256" key="3">
    <source>
        <dbReference type="ARBA" id="ARBA00023082"/>
    </source>
</evidence>
<name>A0ABX0UW06_9HYPH</name>
<evidence type="ECO:0000256" key="1">
    <source>
        <dbReference type="ARBA" id="ARBA00010641"/>
    </source>
</evidence>
<evidence type="ECO:0000256" key="6">
    <source>
        <dbReference type="RuleBase" id="RU000716"/>
    </source>
</evidence>
<dbReference type="Pfam" id="PF08281">
    <property type="entry name" value="Sigma70_r4_2"/>
    <property type="match status" value="1"/>
</dbReference>
<dbReference type="PANTHER" id="PTHR43133:SF25">
    <property type="entry name" value="RNA POLYMERASE SIGMA FACTOR RFAY-RELATED"/>
    <property type="match status" value="1"/>
</dbReference>
<dbReference type="Proteomes" id="UP001429580">
    <property type="component" value="Unassembled WGS sequence"/>
</dbReference>
<feature type="domain" description="RNA polymerase sigma factor 70 region 4 type 2" evidence="9">
    <location>
        <begin position="132"/>
        <end position="184"/>
    </location>
</feature>
<keyword evidence="3 6" id="KW-0731">Sigma factor</keyword>
<dbReference type="InterPro" id="IPR000838">
    <property type="entry name" value="RNA_pol_sigma70_ECF_CS"/>
</dbReference>
<dbReference type="NCBIfam" id="NF009199">
    <property type="entry name" value="PRK12547.1"/>
    <property type="match status" value="1"/>
</dbReference>
<comment type="similarity">
    <text evidence="1 6">Belongs to the sigma-70 factor family. ECF subfamily.</text>
</comment>
<keyword evidence="2 6" id="KW-0805">Transcription regulation</keyword>
<evidence type="ECO:0000259" key="9">
    <source>
        <dbReference type="Pfam" id="PF08281"/>
    </source>
</evidence>
<evidence type="ECO:0000259" key="8">
    <source>
        <dbReference type="Pfam" id="PF04542"/>
    </source>
</evidence>
<dbReference type="Gene3D" id="1.10.10.10">
    <property type="entry name" value="Winged helix-like DNA-binding domain superfamily/Winged helix DNA-binding domain"/>
    <property type="match status" value="1"/>
</dbReference>
<dbReference type="SUPFAM" id="SSF88659">
    <property type="entry name" value="Sigma3 and sigma4 domains of RNA polymerase sigma factors"/>
    <property type="match status" value="1"/>
</dbReference>
<dbReference type="InterPro" id="IPR036388">
    <property type="entry name" value="WH-like_DNA-bd_sf"/>
</dbReference>
<sequence>MTQENAQDHANAGSHTAQPQANGAGNAEAGEANARVRQDLIDAIPKLRAFAISLCGKPERADDLVQETLIRAWAKLSSFTEGTNMVAWLYTILRNVFYSEYRKRRREVEDVDGRIASMQATPPPQIGHMNLRDFREALMKLPNDQREALVLVGGAGLSYEEAAEVCGCALGTIKSRVNRARGRLAQLLTIDSANEIGPDPAWQGVLDHATGPGGGR</sequence>
<dbReference type="SUPFAM" id="SSF88946">
    <property type="entry name" value="Sigma2 domain of RNA polymerase sigma factors"/>
    <property type="match status" value="1"/>
</dbReference>
<dbReference type="NCBIfam" id="TIGR02937">
    <property type="entry name" value="sigma70-ECF"/>
    <property type="match status" value="1"/>
</dbReference>
<evidence type="ECO:0000313" key="11">
    <source>
        <dbReference type="Proteomes" id="UP001429580"/>
    </source>
</evidence>
<feature type="region of interest" description="Disordered" evidence="7">
    <location>
        <begin position="1"/>
        <end position="29"/>
    </location>
</feature>
<reference evidence="10 11" key="1">
    <citation type="submission" date="2020-03" db="EMBL/GenBank/DDBJ databases">
        <title>Genomic Encyclopedia of Type Strains, Phase IV (KMG-IV): sequencing the most valuable type-strain genomes for metagenomic binning, comparative biology and taxonomic classification.</title>
        <authorList>
            <person name="Goeker M."/>
        </authorList>
    </citation>
    <scope>NUCLEOTIDE SEQUENCE [LARGE SCALE GENOMIC DNA]</scope>
    <source>
        <strain evidence="10 11">DSM 103870</strain>
    </source>
</reference>
<dbReference type="InterPro" id="IPR007627">
    <property type="entry name" value="RNA_pol_sigma70_r2"/>
</dbReference>
<evidence type="ECO:0000256" key="5">
    <source>
        <dbReference type="ARBA" id="ARBA00023163"/>
    </source>
</evidence>
<dbReference type="PANTHER" id="PTHR43133">
    <property type="entry name" value="RNA POLYMERASE ECF-TYPE SIGMA FACTO"/>
    <property type="match status" value="1"/>
</dbReference>
<dbReference type="RefSeq" id="WP_208394094.1">
    <property type="nucleotide sequence ID" value="NZ_JAASQI010000002.1"/>
</dbReference>
<dbReference type="PROSITE" id="PS01063">
    <property type="entry name" value="SIGMA70_ECF"/>
    <property type="match status" value="1"/>
</dbReference>
<dbReference type="InterPro" id="IPR013324">
    <property type="entry name" value="RNA_pol_sigma_r3/r4-like"/>
</dbReference>
<dbReference type="InterPro" id="IPR039425">
    <property type="entry name" value="RNA_pol_sigma-70-like"/>
</dbReference>
<organism evidence="10 11">
    <name type="scientific">Pseudochelatococcus lubricantis</name>
    <dbReference type="NCBI Taxonomy" id="1538102"/>
    <lineage>
        <taxon>Bacteria</taxon>
        <taxon>Pseudomonadati</taxon>
        <taxon>Pseudomonadota</taxon>
        <taxon>Alphaproteobacteria</taxon>
        <taxon>Hyphomicrobiales</taxon>
        <taxon>Chelatococcaceae</taxon>
        <taxon>Pseudochelatococcus</taxon>
    </lineage>
</organism>
<keyword evidence="5 6" id="KW-0804">Transcription</keyword>
<evidence type="ECO:0000256" key="4">
    <source>
        <dbReference type="ARBA" id="ARBA00023125"/>
    </source>
</evidence>